<feature type="transmembrane region" description="Helical" evidence="2">
    <location>
        <begin position="107"/>
        <end position="126"/>
    </location>
</feature>
<dbReference type="PANTHER" id="PTHR31272">
    <property type="entry name" value="CYTOCHROME C-TYPE BIOGENESIS PROTEIN HI_1454-RELATED"/>
    <property type="match status" value="1"/>
</dbReference>
<proteinExistence type="predicted"/>
<keyword evidence="2" id="KW-0472">Membrane</keyword>
<dbReference type="Proteomes" id="UP001237642">
    <property type="component" value="Unassembled WGS sequence"/>
</dbReference>
<keyword evidence="2" id="KW-0812">Transmembrane</keyword>
<evidence type="ECO:0000256" key="1">
    <source>
        <dbReference type="ARBA" id="ARBA00022748"/>
    </source>
</evidence>
<protein>
    <recommendedName>
        <fullName evidence="5">Ycf20</fullName>
    </recommendedName>
</protein>
<dbReference type="PANTHER" id="PTHR31272:SF6">
    <property type="entry name" value="CYTOCHROME C-TYPE BIOGENESIS CCDA-LIKE CHLOROPLASTIC PROTEIN"/>
    <property type="match status" value="1"/>
</dbReference>
<dbReference type="EMBL" id="JAUIZM010000009">
    <property type="protein sequence ID" value="KAK1365594.1"/>
    <property type="molecule type" value="Genomic_DNA"/>
</dbReference>
<keyword evidence="4" id="KW-1185">Reference proteome</keyword>
<sequence length="129" mass="14029">MLNILSSEHRYISVGQRSGGKVQMINLINIGFPELSPGRWYFRAVEKNASFLPFYHLLQKTTKKSLFRVVKDSLAFELGLATTLALLGIAASFVGKAYGQVGQGLPLAASGLAVVMGLNLLECLLLEET</sequence>
<name>A0AAD8HFV7_9APIA</name>
<keyword evidence="2" id="KW-1133">Transmembrane helix</keyword>
<feature type="transmembrane region" description="Helical" evidence="2">
    <location>
        <begin position="74"/>
        <end position="95"/>
    </location>
</feature>
<evidence type="ECO:0000256" key="2">
    <source>
        <dbReference type="SAM" id="Phobius"/>
    </source>
</evidence>
<reference evidence="3" key="1">
    <citation type="submission" date="2023-02" db="EMBL/GenBank/DDBJ databases">
        <title>Genome of toxic invasive species Heracleum sosnowskyi carries increased number of genes despite the absence of recent whole-genome duplications.</title>
        <authorList>
            <person name="Schelkunov M."/>
            <person name="Shtratnikova V."/>
            <person name="Makarenko M."/>
            <person name="Klepikova A."/>
            <person name="Omelchenko D."/>
            <person name="Novikova G."/>
            <person name="Obukhova E."/>
            <person name="Bogdanov V."/>
            <person name="Penin A."/>
            <person name="Logacheva M."/>
        </authorList>
    </citation>
    <scope>NUCLEOTIDE SEQUENCE</scope>
    <source>
        <strain evidence="3">Hsosn_3</strain>
        <tissue evidence="3">Leaf</tissue>
    </source>
</reference>
<accession>A0AAD8HFV7</accession>
<reference evidence="3" key="2">
    <citation type="submission" date="2023-05" db="EMBL/GenBank/DDBJ databases">
        <authorList>
            <person name="Schelkunov M.I."/>
        </authorList>
    </citation>
    <scope>NUCLEOTIDE SEQUENCE</scope>
    <source>
        <strain evidence="3">Hsosn_3</strain>
        <tissue evidence="3">Leaf</tissue>
    </source>
</reference>
<comment type="caution">
    <text evidence="3">The sequence shown here is derived from an EMBL/GenBank/DDBJ whole genome shotgun (WGS) entry which is preliminary data.</text>
</comment>
<dbReference type="AlphaFoldDB" id="A0AAD8HFV7"/>
<dbReference type="InterPro" id="IPR051790">
    <property type="entry name" value="Cytochrome_c-biogenesis_DsbD"/>
</dbReference>
<keyword evidence="1" id="KW-0201">Cytochrome c-type biogenesis</keyword>
<dbReference type="GO" id="GO:0017004">
    <property type="term" value="P:cytochrome complex assembly"/>
    <property type="evidence" value="ECO:0007669"/>
    <property type="project" value="UniProtKB-KW"/>
</dbReference>
<organism evidence="3 4">
    <name type="scientific">Heracleum sosnowskyi</name>
    <dbReference type="NCBI Taxonomy" id="360622"/>
    <lineage>
        <taxon>Eukaryota</taxon>
        <taxon>Viridiplantae</taxon>
        <taxon>Streptophyta</taxon>
        <taxon>Embryophyta</taxon>
        <taxon>Tracheophyta</taxon>
        <taxon>Spermatophyta</taxon>
        <taxon>Magnoliopsida</taxon>
        <taxon>eudicotyledons</taxon>
        <taxon>Gunneridae</taxon>
        <taxon>Pentapetalae</taxon>
        <taxon>asterids</taxon>
        <taxon>campanulids</taxon>
        <taxon>Apiales</taxon>
        <taxon>Apiaceae</taxon>
        <taxon>Apioideae</taxon>
        <taxon>apioid superclade</taxon>
        <taxon>Tordylieae</taxon>
        <taxon>Tordyliinae</taxon>
        <taxon>Heracleum</taxon>
    </lineage>
</organism>
<evidence type="ECO:0000313" key="4">
    <source>
        <dbReference type="Proteomes" id="UP001237642"/>
    </source>
</evidence>
<evidence type="ECO:0000313" key="3">
    <source>
        <dbReference type="EMBL" id="KAK1365594.1"/>
    </source>
</evidence>
<gene>
    <name evidence="3" type="ORF">POM88_041155</name>
</gene>
<evidence type="ECO:0008006" key="5">
    <source>
        <dbReference type="Google" id="ProtNLM"/>
    </source>
</evidence>